<evidence type="ECO:0000256" key="1">
    <source>
        <dbReference type="SAM" id="SignalP"/>
    </source>
</evidence>
<evidence type="ECO:0000313" key="2">
    <source>
        <dbReference type="EMBL" id="AMN81895.1"/>
    </source>
</evidence>
<keyword evidence="1" id="KW-0732">Signal</keyword>
<gene>
    <name evidence="2" type="ORF">AYR47_27915</name>
</gene>
<dbReference type="RefSeq" id="WP_025999744.1">
    <property type="nucleotide sequence ID" value="NZ_CP014546.1"/>
</dbReference>
<accession>A0A127I4V6</accession>
<evidence type="ECO:0000313" key="3">
    <source>
        <dbReference type="Proteomes" id="UP000070516"/>
    </source>
</evidence>
<reference evidence="2 3" key="1">
    <citation type="submission" date="2016-02" db="EMBL/GenBank/DDBJ databases">
        <title>Complete genome sequence of Pseudomonas azotoformans S4.</title>
        <authorList>
            <person name="Fang Y."/>
            <person name="Wu L."/>
            <person name="Feng G."/>
        </authorList>
    </citation>
    <scope>NUCLEOTIDE SEQUENCE [LARGE SCALE GENOMIC DNA]</scope>
    <source>
        <strain evidence="2 3">S4</strain>
    </source>
</reference>
<dbReference type="KEGG" id="pazo:AYR47_27915"/>
<feature type="chain" id="PRO_5007449260" evidence="1">
    <location>
        <begin position="24"/>
        <end position="154"/>
    </location>
</feature>
<feature type="signal peptide" evidence="1">
    <location>
        <begin position="1"/>
        <end position="23"/>
    </location>
</feature>
<organism evidence="2 3">
    <name type="scientific">Pseudomonas azotoformans</name>
    <dbReference type="NCBI Taxonomy" id="47878"/>
    <lineage>
        <taxon>Bacteria</taxon>
        <taxon>Pseudomonadati</taxon>
        <taxon>Pseudomonadota</taxon>
        <taxon>Gammaproteobacteria</taxon>
        <taxon>Pseudomonadales</taxon>
        <taxon>Pseudomonadaceae</taxon>
        <taxon>Pseudomonas</taxon>
    </lineage>
</organism>
<dbReference type="AlphaFoldDB" id="A0A127I4V6"/>
<dbReference type="Proteomes" id="UP000070516">
    <property type="component" value="Chromosome"/>
</dbReference>
<dbReference type="EMBL" id="CP014546">
    <property type="protein sequence ID" value="AMN81895.1"/>
    <property type="molecule type" value="Genomic_DNA"/>
</dbReference>
<proteinExistence type="predicted"/>
<name>A0A127I4V6_PSEAZ</name>
<protein>
    <submittedName>
        <fullName evidence="2">Uncharacterized protein</fullName>
    </submittedName>
</protein>
<sequence>MDRRLLRAFSLAMACSLAPSAYALNTEEAEPHLLMEYAVTLSAHAAKHQWQRLWHATRLAHYFNPAHTTHFTPPSSKAGEKIVHTLANATSVTAYKTSLATYRYEFGDKVGIERGIAVTAICVDVDWRSLPEGTDAEDASGMGSVSLLLARPCP</sequence>